<evidence type="ECO:0000313" key="1">
    <source>
        <dbReference type="EMBL" id="TCV08739.1"/>
    </source>
</evidence>
<proteinExistence type="predicted"/>
<organism evidence="1 2">
    <name type="scientific">Samsonia erythrinae</name>
    <dbReference type="NCBI Taxonomy" id="160434"/>
    <lineage>
        <taxon>Bacteria</taxon>
        <taxon>Pseudomonadati</taxon>
        <taxon>Pseudomonadota</taxon>
        <taxon>Gammaproteobacteria</taxon>
        <taxon>Enterobacterales</taxon>
        <taxon>Pectobacteriaceae</taxon>
        <taxon>Samsonia</taxon>
    </lineage>
</organism>
<dbReference type="EMBL" id="SMBY01000001">
    <property type="protein sequence ID" value="TCV08739.1"/>
    <property type="molecule type" value="Genomic_DNA"/>
</dbReference>
<evidence type="ECO:0000313" key="2">
    <source>
        <dbReference type="Proteomes" id="UP000295433"/>
    </source>
</evidence>
<reference evidence="1 2" key="1">
    <citation type="submission" date="2019-03" db="EMBL/GenBank/DDBJ databases">
        <title>Genomic Encyclopedia of Type Strains, Phase IV (KMG-IV): sequencing the most valuable type-strain genomes for metagenomic binning, comparative biology and taxonomic classification.</title>
        <authorList>
            <person name="Goeker M."/>
        </authorList>
    </citation>
    <scope>NUCLEOTIDE SEQUENCE [LARGE SCALE GENOMIC DNA]</scope>
    <source>
        <strain evidence="1 2">DSM 16730</strain>
    </source>
</reference>
<dbReference type="AlphaFoldDB" id="A0A4R3VRV7"/>
<accession>A0A4R3VRV7</accession>
<sequence>MGPAHVEHPTRWPNILTCQASSYTSMNWGTHTVYQAYTINCSLLKNQFFYCAACPAPKPAI</sequence>
<protein>
    <submittedName>
        <fullName evidence="1">Uncharacterized protein</fullName>
    </submittedName>
</protein>
<name>A0A4R3VRV7_9GAMM</name>
<keyword evidence="2" id="KW-1185">Reference proteome</keyword>
<dbReference type="Proteomes" id="UP000295433">
    <property type="component" value="Unassembled WGS sequence"/>
</dbReference>
<gene>
    <name evidence="1" type="ORF">EDC54_101246</name>
</gene>
<comment type="caution">
    <text evidence="1">The sequence shown here is derived from an EMBL/GenBank/DDBJ whole genome shotgun (WGS) entry which is preliminary data.</text>
</comment>